<feature type="transmembrane region" description="Helical" evidence="1">
    <location>
        <begin position="6"/>
        <end position="28"/>
    </location>
</feature>
<sequence>KLKALWLFLSSFSSCLKVAQLLLLLLIFLSGSRWVLSYKILFLIPSLAILSWILCLAKLYLQWNLVRRKNE</sequence>
<keyword evidence="1" id="KW-1133">Transmembrane helix</keyword>
<dbReference type="AlphaFoldDB" id="A0A8C8VU61"/>
<name>A0A8C8VU61_PERMB</name>
<dbReference type="GeneTree" id="ENSGT01150000290526"/>
<keyword evidence="1" id="KW-0472">Membrane</keyword>
<accession>A0A8C8VU61</accession>
<feature type="transmembrane region" description="Helical" evidence="1">
    <location>
        <begin position="40"/>
        <end position="61"/>
    </location>
</feature>
<dbReference type="Proteomes" id="UP000694547">
    <property type="component" value="Chromosome 11"/>
</dbReference>
<evidence type="ECO:0000313" key="2">
    <source>
        <dbReference type="Ensembl" id="ENSPEMP00000008847.2"/>
    </source>
</evidence>
<keyword evidence="3" id="KW-1185">Reference proteome</keyword>
<reference evidence="2" key="2">
    <citation type="submission" date="2025-08" db="UniProtKB">
        <authorList>
            <consortium name="Ensembl"/>
        </authorList>
    </citation>
    <scope>IDENTIFICATION</scope>
</reference>
<dbReference type="Ensembl" id="ENSPEMT00000013012.2">
    <property type="protein sequence ID" value="ENSPEMP00000008847.2"/>
    <property type="gene ID" value="ENSPEMG00000029548.1"/>
</dbReference>
<protein>
    <submittedName>
        <fullName evidence="2">Uncharacterized protein</fullName>
    </submittedName>
</protein>
<evidence type="ECO:0000256" key="1">
    <source>
        <dbReference type="SAM" id="Phobius"/>
    </source>
</evidence>
<evidence type="ECO:0000313" key="3">
    <source>
        <dbReference type="Proteomes" id="UP000694547"/>
    </source>
</evidence>
<reference evidence="2 3" key="1">
    <citation type="submission" date="2018-10" db="EMBL/GenBank/DDBJ databases">
        <title>Improved assembly of the deer mouse Peromyscus maniculatus genome.</title>
        <authorList>
            <person name="Lassance J.-M."/>
            <person name="Hoekstra H.E."/>
        </authorList>
    </citation>
    <scope>NUCLEOTIDE SEQUENCE [LARGE SCALE GENOMIC DNA]</scope>
</reference>
<keyword evidence="1" id="KW-0812">Transmembrane</keyword>
<organism evidence="2 3">
    <name type="scientific">Peromyscus maniculatus bairdii</name>
    <name type="common">Prairie deer mouse</name>
    <dbReference type="NCBI Taxonomy" id="230844"/>
    <lineage>
        <taxon>Eukaryota</taxon>
        <taxon>Metazoa</taxon>
        <taxon>Chordata</taxon>
        <taxon>Craniata</taxon>
        <taxon>Vertebrata</taxon>
        <taxon>Euteleostomi</taxon>
        <taxon>Mammalia</taxon>
        <taxon>Eutheria</taxon>
        <taxon>Euarchontoglires</taxon>
        <taxon>Glires</taxon>
        <taxon>Rodentia</taxon>
        <taxon>Myomorpha</taxon>
        <taxon>Muroidea</taxon>
        <taxon>Cricetidae</taxon>
        <taxon>Neotominae</taxon>
        <taxon>Peromyscus</taxon>
    </lineage>
</organism>
<proteinExistence type="predicted"/>
<reference evidence="2" key="3">
    <citation type="submission" date="2025-09" db="UniProtKB">
        <authorList>
            <consortium name="Ensembl"/>
        </authorList>
    </citation>
    <scope>IDENTIFICATION</scope>
</reference>